<dbReference type="Pfam" id="PF00657">
    <property type="entry name" value="Lipase_GDSL"/>
    <property type="match status" value="1"/>
</dbReference>
<dbReference type="PANTHER" id="PTHR22835">
    <property type="entry name" value="ZINC FINGER FYVE DOMAIN CONTAINING PROTEIN"/>
    <property type="match status" value="1"/>
</dbReference>
<dbReference type="OrthoDB" id="5292073at2"/>
<dbReference type="PANTHER" id="PTHR22835:SF659">
    <property type="entry name" value="GDSL LIPASE_ACYLHYDROLASE, PUTATIVE (AFU_ORTHOLOGUE AFUA_2G00510)-RELATED"/>
    <property type="match status" value="1"/>
</dbReference>
<dbReference type="AlphaFoldDB" id="A0A0V7ZNP8"/>
<evidence type="ECO:0000256" key="1">
    <source>
        <dbReference type="ARBA" id="ARBA00008668"/>
    </source>
</evidence>
<name>A0A0V7ZNP8_9CYAN</name>
<evidence type="ECO:0008006" key="4">
    <source>
        <dbReference type="Google" id="ProtNLM"/>
    </source>
</evidence>
<reference evidence="2 3" key="1">
    <citation type="journal article" date="2015" name="Genome Announc.">
        <title>Draft Genome of the Euendolithic (true boring) Cyanobacterium Mastigocoleus testarum strain BC008.</title>
        <authorList>
            <person name="Guida B.S."/>
            <person name="Garcia-Pichel F."/>
        </authorList>
    </citation>
    <scope>NUCLEOTIDE SEQUENCE [LARGE SCALE GENOMIC DNA]</scope>
    <source>
        <strain evidence="2 3">BC008</strain>
    </source>
</reference>
<dbReference type="GO" id="GO:0016788">
    <property type="term" value="F:hydrolase activity, acting on ester bonds"/>
    <property type="evidence" value="ECO:0007669"/>
    <property type="project" value="InterPro"/>
</dbReference>
<dbReference type="RefSeq" id="WP_058183863.1">
    <property type="nucleotide sequence ID" value="NZ_LMTZ01000099.1"/>
</dbReference>
<dbReference type="Gene3D" id="3.40.50.1110">
    <property type="entry name" value="SGNH hydrolase"/>
    <property type="match status" value="1"/>
</dbReference>
<accession>A0A0V7ZNP8</accession>
<gene>
    <name evidence="2" type="ORF">BC008_24760</name>
</gene>
<sequence>MHQRGANFNVQNRQLFDITSYNDNKSNNLRVDYPSTGQNLITKPNWKVNGLKVNNLKSYENPFCHHNENNLEDKSNNSFDDLVIFGDSYSDTGNAFHLSNNTFPPSPPYFEGRLSNGPIWVDKIASELSLQESDIQNFAFAGATSGREVFVPEGTNIIAEEPGFTSELPGLLDQVDQFADGIGQDGADPNDIYFVWMNGNDFQLLNSNLSSSSNSSSNLNSNSNLTSNNVSEIQVAIAQYVSNISTAVTRLANLGAEKIAIPNISNLGLLPKAIESGASLQGTLTTLAINYALADTIDNLESNLGLDIIEIDVFGFTQAIVSSPQEFGFSNISDPLIEETNPENPDEFLFWDGVHFTTQAQKLFADLFKDAITTSSTNTSLKSETFSQSNYVFSDEHINQVSDVELEVEPGCNNIPGSSMSSVFTGIFDVNELGDRNARSEHKMPGFDYARGFRTNIFLENQKFSIDRPTLVA</sequence>
<proteinExistence type="inferred from homology"/>
<comment type="caution">
    <text evidence="2">The sequence shown here is derived from an EMBL/GenBank/DDBJ whole genome shotgun (WGS) entry which is preliminary data.</text>
</comment>
<dbReference type="InterPro" id="IPR036514">
    <property type="entry name" value="SGNH_hydro_sf"/>
</dbReference>
<dbReference type="EMBL" id="LMTZ01000099">
    <property type="protein sequence ID" value="KST66185.1"/>
    <property type="molecule type" value="Genomic_DNA"/>
</dbReference>
<evidence type="ECO:0000313" key="3">
    <source>
        <dbReference type="Proteomes" id="UP000053372"/>
    </source>
</evidence>
<dbReference type="CDD" id="cd01846">
    <property type="entry name" value="fatty_acyltransferase_like"/>
    <property type="match status" value="1"/>
</dbReference>
<evidence type="ECO:0000313" key="2">
    <source>
        <dbReference type="EMBL" id="KST66185.1"/>
    </source>
</evidence>
<protein>
    <recommendedName>
        <fullName evidence="4">GDSL family lipase</fullName>
    </recommendedName>
</protein>
<dbReference type="InterPro" id="IPR001087">
    <property type="entry name" value="GDSL"/>
</dbReference>
<organism evidence="2 3">
    <name type="scientific">Mastigocoleus testarum BC008</name>
    <dbReference type="NCBI Taxonomy" id="371196"/>
    <lineage>
        <taxon>Bacteria</taxon>
        <taxon>Bacillati</taxon>
        <taxon>Cyanobacteriota</taxon>
        <taxon>Cyanophyceae</taxon>
        <taxon>Nostocales</taxon>
        <taxon>Hapalosiphonaceae</taxon>
        <taxon>Mastigocoleus</taxon>
    </lineage>
</organism>
<keyword evidence="3" id="KW-1185">Reference proteome</keyword>
<dbReference type="Proteomes" id="UP000053372">
    <property type="component" value="Unassembled WGS sequence"/>
</dbReference>
<dbReference type="SUPFAM" id="SSF52266">
    <property type="entry name" value="SGNH hydrolase"/>
    <property type="match status" value="1"/>
</dbReference>
<comment type="similarity">
    <text evidence="1">Belongs to the 'GDSL' lipolytic enzyme family.</text>
</comment>